<evidence type="ECO:0000313" key="2">
    <source>
        <dbReference type="Proteomes" id="UP000308600"/>
    </source>
</evidence>
<sequence length="677" mass="77161">MPLSESLHPLPPGRIEAADETDHEGDIYRGRLPDRKRHYASSTTPSVDSLASSTASSISFLGRGRLGAIAAVVEQAISRWARRNGPSSSTSSIVSLSSEEDDDESIRTRSKVRRLKRRLSVATLQSVRSERDFAAAMNRIKAREEARQIPREFTLYLPPLINPAGQLEHHRVIRDASPFSVLDQLGTVLSKSARLRRNQERQRVHKSRSKDLRVQILLPEGSSHAEDEPAQSQSENETLRAGRKGKHKASYDILKPAPAPTVKPKAWFLDVASPTWEDMRAIGKLLHLHPLTLEDILQREQREKLESFPKLGYYFISFRAIESRMTQRSKLSPQSEGRIGEGNIYIIIFEEGICTFHFTDMSEHINRIRNRILQLEETVSMSSEWIAHGILDSVVDSFFPYLEEIESEVMAIEGLVFSRDLPGPPIPTPQEVSHGKELSSEELREKWNEKSRSFSLDEKPTLQPTDDEVLKPRFRIPSQPFTKRPFERLWEYFYQVINRSQTPMTSPTALTLRRMARTRRLVVSLSRLLAMKSELVAQVRKRLSISGESDIAIYMGDIQDHIWTLQHSLLHYERMLSQSHPTYLIQLRTDVAIARSGADIAVFLLTIIAISVLCIQTLVGLVSMNVHIPTNLHEAGFPFNVFYIILALSLLILLTFLLVVRRWWIQAKRREGARALL</sequence>
<evidence type="ECO:0000313" key="1">
    <source>
        <dbReference type="EMBL" id="TFK77137.1"/>
    </source>
</evidence>
<dbReference type="EMBL" id="ML208259">
    <property type="protein sequence ID" value="TFK77137.1"/>
    <property type="molecule type" value="Genomic_DNA"/>
</dbReference>
<dbReference type="Proteomes" id="UP000308600">
    <property type="component" value="Unassembled WGS sequence"/>
</dbReference>
<protein>
    <submittedName>
        <fullName evidence="1">Uncharacterized protein</fullName>
    </submittedName>
</protein>
<name>A0ACD3BJ09_9AGAR</name>
<accession>A0ACD3BJ09</accession>
<keyword evidence="2" id="KW-1185">Reference proteome</keyword>
<organism evidence="1 2">
    <name type="scientific">Pluteus cervinus</name>
    <dbReference type="NCBI Taxonomy" id="181527"/>
    <lineage>
        <taxon>Eukaryota</taxon>
        <taxon>Fungi</taxon>
        <taxon>Dikarya</taxon>
        <taxon>Basidiomycota</taxon>
        <taxon>Agaricomycotina</taxon>
        <taxon>Agaricomycetes</taxon>
        <taxon>Agaricomycetidae</taxon>
        <taxon>Agaricales</taxon>
        <taxon>Pluteineae</taxon>
        <taxon>Pluteaceae</taxon>
        <taxon>Pluteus</taxon>
    </lineage>
</organism>
<gene>
    <name evidence="1" type="ORF">BDN72DRAFT_29453</name>
</gene>
<reference evidence="1 2" key="1">
    <citation type="journal article" date="2019" name="Nat. Ecol. Evol.">
        <title>Megaphylogeny resolves global patterns of mushroom evolution.</title>
        <authorList>
            <person name="Varga T."/>
            <person name="Krizsan K."/>
            <person name="Foldi C."/>
            <person name="Dima B."/>
            <person name="Sanchez-Garcia M."/>
            <person name="Sanchez-Ramirez S."/>
            <person name="Szollosi G.J."/>
            <person name="Szarkandi J.G."/>
            <person name="Papp V."/>
            <person name="Albert L."/>
            <person name="Andreopoulos W."/>
            <person name="Angelini C."/>
            <person name="Antonin V."/>
            <person name="Barry K.W."/>
            <person name="Bougher N.L."/>
            <person name="Buchanan P."/>
            <person name="Buyck B."/>
            <person name="Bense V."/>
            <person name="Catcheside P."/>
            <person name="Chovatia M."/>
            <person name="Cooper J."/>
            <person name="Damon W."/>
            <person name="Desjardin D."/>
            <person name="Finy P."/>
            <person name="Geml J."/>
            <person name="Haridas S."/>
            <person name="Hughes K."/>
            <person name="Justo A."/>
            <person name="Karasinski D."/>
            <person name="Kautmanova I."/>
            <person name="Kiss B."/>
            <person name="Kocsube S."/>
            <person name="Kotiranta H."/>
            <person name="LaButti K.M."/>
            <person name="Lechner B.E."/>
            <person name="Liimatainen K."/>
            <person name="Lipzen A."/>
            <person name="Lukacs Z."/>
            <person name="Mihaltcheva S."/>
            <person name="Morgado L.N."/>
            <person name="Niskanen T."/>
            <person name="Noordeloos M.E."/>
            <person name="Ohm R.A."/>
            <person name="Ortiz-Santana B."/>
            <person name="Ovrebo C."/>
            <person name="Racz N."/>
            <person name="Riley R."/>
            <person name="Savchenko A."/>
            <person name="Shiryaev A."/>
            <person name="Soop K."/>
            <person name="Spirin V."/>
            <person name="Szebenyi C."/>
            <person name="Tomsovsky M."/>
            <person name="Tulloss R.E."/>
            <person name="Uehling J."/>
            <person name="Grigoriev I.V."/>
            <person name="Vagvolgyi C."/>
            <person name="Papp T."/>
            <person name="Martin F.M."/>
            <person name="Miettinen O."/>
            <person name="Hibbett D.S."/>
            <person name="Nagy L.G."/>
        </authorList>
    </citation>
    <scope>NUCLEOTIDE SEQUENCE [LARGE SCALE GENOMIC DNA]</scope>
    <source>
        <strain evidence="1 2">NL-1719</strain>
    </source>
</reference>
<proteinExistence type="predicted"/>